<reference evidence="1" key="1">
    <citation type="journal article" date="2021" name="New Phytol.">
        <title>Evolutionary innovations through gain and loss of genes in the ectomycorrhizal Boletales.</title>
        <authorList>
            <person name="Wu G."/>
            <person name="Miyauchi S."/>
            <person name="Morin E."/>
            <person name="Kuo A."/>
            <person name="Drula E."/>
            <person name="Varga T."/>
            <person name="Kohler A."/>
            <person name="Feng B."/>
            <person name="Cao Y."/>
            <person name="Lipzen A."/>
            <person name="Daum C."/>
            <person name="Hundley H."/>
            <person name="Pangilinan J."/>
            <person name="Johnson J."/>
            <person name="Barry K."/>
            <person name="LaButti K."/>
            <person name="Ng V."/>
            <person name="Ahrendt S."/>
            <person name="Min B."/>
            <person name="Choi I.G."/>
            <person name="Park H."/>
            <person name="Plett J.M."/>
            <person name="Magnuson J."/>
            <person name="Spatafora J.W."/>
            <person name="Nagy L.G."/>
            <person name="Henrissat B."/>
            <person name="Grigoriev I.V."/>
            <person name="Yang Z.L."/>
            <person name="Xu J."/>
            <person name="Martin F.M."/>
        </authorList>
    </citation>
    <scope>NUCLEOTIDE SEQUENCE</scope>
    <source>
        <strain evidence="1">ATCC 28755</strain>
    </source>
</reference>
<proteinExistence type="predicted"/>
<comment type="caution">
    <text evidence="1">The sequence shown here is derived from an EMBL/GenBank/DDBJ whole genome shotgun (WGS) entry which is preliminary data.</text>
</comment>
<organism evidence="1 2">
    <name type="scientific">Hygrophoropsis aurantiaca</name>
    <dbReference type="NCBI Taxonomy" id="72124"/>
    <lineage>
        <taxon>Eukaryota</taxon>
        <taxon>Fungi</taxon>
        <taxon>Dikarya</taxon>
        <taxon>Basidiomycota</taxon>
        <taxon>Agaricomycotina</taxon>
        <taxon>Agaricomycetes</taxon>
        <taxon>Agaricomycetidae</taxon>
        <taxon>Boletales</taxon>
        <taxon>Coniophorineae</taxon>
        <taxon>Hygrophoropsidaceae</taxon>
        <taxon>Hygrophoropsis</taxon>
    </lineage>
</organism>
<keyword evidence="1" id="KW-0675">Receptor</keyword>
<keyword evidence="2" id="KW-1185">Reference proteome</keyword>
<dbReference type="EMBL" id="MU267688">
    <property type="protein sequence ID" value="KAH7911140.1"/>
    <property type="molecule type" value="Genomic_DNA"/>
</dbReference>
<name>A0ACB8ADE5_9AGAM</name>
<accession>A0ACB8ADE5</accession>
<gene>
    <name evidence="1" type="ORF">BJ138DRAFT_1135567</name>
</gene>
<protein>
    <submittedName>
        <fullName evidence="1">Abscisic acid G-protein coupled receptor-domain-containing protein</fullName>
    </submittedName>
</protein>
<dbReference type="Proteomes" id="UP000790377">
    <property type="component" value="Unassembled WGS sequence"/>
</dbReference>
<evidence type="ECO:0000313" key="2">
    <source>
        <dbReference type="Proteomes" id="UP000790377"/>
    </source>
</evidence>
<evidence type="ECO:0000313" key="1">
    <source>
        <dbReference type="EMBL" id="KAH7911140.1"/>
    </source>
</evidence>
<sequence length="405" mass="43592">MILLFIPASFSLILTHRPNIDSTSHSHTPVLRVILTLLPVLLYIFTLSFIPLPTGLTSYNPLTAATARLVVLGTTILGLLSGFGAVSGGWSVFVRQKTTPSASSIVSAENALERVKSDLRDRSRDLDIHVSTGESSAEGSWVSRMTPFKRNTQLSSLQQEIIGLQALQSQMTMRVSALKHNRTTAEFAESFKGKAIGRTWAVYCVIRVISSAMNIVSPPSSAASPSSYGDIIAHVLAYLVSILPLASNNEDSRGFHVDVPSLSRQISLALVGIIILSSVRVVLRGVTKAFRITSRSISASLMLLVLAQLMGIYLLSTLVQLRTMFPPSTPSVTPAEPLSLPTNATDLSSPEGPALPPPDTTNLFLTLPEYSLFGGLFDWSFLLGAFACVVSRWVGSVFGADDMET</sequence>